<evidence type="ECO:0000256" key="3">
    <source>
        <dbReference type="ARBA" id="ARBA00023082"/>
    </source>
</evidence>
<evidence type="ECO:0000313" key="8">
    <source>
        <dbReference type="EMBL" id="AZS28394.1"/>
    </source>
</evidence>
<sequence length="161" mass="18930">MTRIEYNRAVDHFSDCVYRFILKMCKSKEMAEDVVQDSFMKLWEEVEHIAYDKTKSFLFSTAYHRMIDVLRRETKFGDIENVADRVGDVREGYTGLQEILDVALEKLPPVQKTVILLRDYEAYSYEEIAGITGLNESQVKVYIFRARAFMKAYICRLDVII</sequence>
<dbReference type="AlphaFoldDB" id="A0A3Q9IQ12"/>
<feature type="domain" description="RNA polymerase sigma factor 70 region 4 type 2" evidence="7">
    <location>
        <begin position="98"/>
        <end position="150"/>
    </location>
</feature>
<dbReference type="Pfam" id="PF08281">
    <property type="entry name" value="Sigma70_r4_2"/>
    <property type="match status" value="1"/>
</dbReference>
<dbReference type="SUPFAM" id="SSF88946">
    <property type="entry name" value="Sigma2 domain of RNA polymerase sigma factors"/>
    <property type="match status" value="1"/>
</dbReference>
<dbReference type="InterPro" id="IPR013249">
    <property type="entry name" value="RNA_pol_sigma70_r4_t2"/>
</dbReference>
<keyword evidence="9" id="KW-1185">Reference proteome</keyword>
<dbReference type="SUPFAM" id="SSF88659">
    <property type="entry name" value="Sigma3 and sigma4 domains of RNA polymerase sigma factors"/>
    <property type="match status" value="1"/>
</dbReference>
<accession>A0A3Q9IQ12</accession>
<dbReference type="InterPro" id="IPR039425">
    <property type="entry name" value="RNA_pol_sigma-70-like"/>
</dbReference>
<dbReference type="InterPro" id="IPR007627">
    <property type="entry name" value="RNA_pol_sigma70_r2"/>
</dbReference>
<keyword evidence="5" id="KW-0804">Transcription</keyword>
<dbReference type="EMBL" id="CP032819">
    <property type="protein sequence ID" value="AZS28394.1"/>
    <property type="molecule type" value="Genomic_DNA"/>
</dbReference>
<evidence type="ECO:0000259" key="6">
    <source>
        <dbReference type="Pfam" id="PF04542"/>
    </source>
</evidence>
<dbReference type="RefSeq" id="WP_106624515.1">
    <property type="nucleotide sequence ID" value="NZ_CP032819.1"/>
</dbReference>
<protein>
    <submittedName>
        <fullName evidence="8">RNA polymerase sigma factor</fullName>
    </submittedName>
</protein>
<dbReference type="InterPro" id="IPR014284">
    <property type="entry name" value="RNA_pol_sigma-70_dom"/>
</dbReference>
<dbReference type="Pfam" id="PF04542">
    <property type="entry name" value="Sigma70_r2"/>
    <property type="match status" value="1"/>
</dbReference>
<reference evidence="8 9" key="1">
    <citation type="submission" date="2018-10" db="EMBL/GenBank/DDBJ databases">
        <title>Butyricimonas faecalis sp. nov., isolated from human faeces and emended description of the genus Butyricimonas.</title>
        <authorList>
            <person name="Le Roy T."/>
            <person name="Van der Smissen P."/>
            <person name="Paquot A."/>
            <person name="Delzenne N."/>
            <person name="Muccioli G."/>
            <person name="Collet J.-F."/>
            <person name="Cani P.D."/>
        </authorList>
    </citation>
    <scope>NUCLEOTIDE SEQUENCE [LARGE SCALE GENOMIC DNA]</scope>
    <source>
        <strain evidence="8 9">H184</strain>
    </source>
</reference>
<dbReference type="InterPro" id="IPR036388">
    <property type="entry name" value="WH-like_DNA-bd_sf"/>
</dbReference>
<keyword evidence="4" id="KW-0238">DNA-binding</keyword>
<organism evidence="8 9">
    <name type="scientific">Butyricimonas faecalis</name>
    <dbReference type="NCBI Taxonomy" id="2093856"/>
    <lineage>
        <taxon>Bacteria</taxon>
        <taxon>Pseudomonadati</taxon>
        <taxon>Bacteroidota</taxon>
        <taxon>Bacteroidia</taxon>
        <taxon>Bacteroidales</taxon>
        <taxon>Odoribacteraceae</taxon>
        <taxon>Butyricimonas</taxon>
    </lineage>
</organism>
<dbReference type="Proteomes" id="UP000270673">
    <property type="component" value="Chromosome"/>
</dbReference>
<evidence type="ECO:0000256" key="2">
    <source>
        <dbReference type="ARBA" id="ARBA00023015"/>
    </source>
</evidence>
<dbReference type="KEGG" id="buy:D8S85_01730"/>
<evidence type="ECO:0000256" key="1">
    <source>
        <dbReference type="ARBA" id="ARBA00010641"/>
    </source>
</evidence>
<dbReference type="NCBIfam" id="TIGR02937">
    <property type="entry name" value="sigma70-ECF"/>
    <property type="match status" value="1"/>
</dbReference>
<dbReference type="InterPro" id="IPR013325">
    <property type="entry name" value="RNA_pol_sigma_r2"/>
</dbReference>
<evidence type="ECO:0000256" key="5">
    <source>
        <dbReference type="ARBA" id="ARBA00023163"/>
    </source>
</evidence>
<dbReference type="GO" id="GO:0003677">
    <property type="term" value="F:DNA binding"/>
    <property type="evidence" value="ECO:0007669"/>
    <property type="project" value="UniProtKB-KW"/>
</dbReference>
<dbReference type="GO" id="GO:0016987">
    <property type="term" value="F:sigma factor activity"/>
    <property type="evidence" value="ECO:0007669"/>
    <property type="project" value="UniProtKB-KW"/>
</dbReference>
<dbReference type="OrthoDB" id="670026at2"/>
<gene>
    <name evidence="8" type="ORF">D8S85_01730</name>
</gene>
<dbReference type="CDD" id="cd06171">
    <property type="entry name" value="Sigma70_r4"/>
    <property type="match status" value="1"/>
</dbReference>
<evidence type="ECO:0000259" key="7">
    <source>
        <dbReference type="Pfam" id="PF08281"/>
    </source>
</evidence>
<dbReference type="GO" id="GO:0006352">
    <property type="term" value="P:DNA-templated transcription initiation"/>
    <property type="evidence" value="ECO:0007669"/>
    <property type="project" value="InterPro"/>
</dbReference>
<comment type="similarity">
    <text evidence="1">Belongs to the sigma-70 factor family. ECF subfamily.</text>
</comment>
<name>A0A3Q9IQ12_9BACT</name>
<dbReference type="InterPro" id="IPR013324">
    <property type="entry name" value="RNA_pol_sigma_r3/r4-like"/>
</dbReference>
<dbReference type="Gene3D" id="1.10.10.10">
    <property type="entry name" value="Winged helix-like DNA-binding domain superfamily/Winged helix DNA-binding domain"/>
    <property type="match status" value="1"/>
</dbReference>
<dbReference type="PANTHER" id="PTHR43133">
    <property type="entry name" value="RNA POLYMERASE ECF-TYPE SIGMA FACTO"/>
    <property type="match status" value="1"/>
</dbReference>
<evidence type="ECO:0000313" key="9">
    <source>
        <dbReference type="Proteomes" id="UP000270673"/>
    </source>
</evidence>
<keyword evidence="2" id="KW-0805">Transcription regulation</keyword>
<dbReference type="PANTHER" id="PTHR43133:SF8">
    <property type="entry name" value="RNA POLYMERASE SIGMA FACTOR HI_1459-RELATED"/>
    <property type="match status" value="1"/>
</dbReference>
<proteinExistence type="inferred from homology"/>
<feature type="domain" description="RNA polymerase sigma-70 region 2" evidence="6">
    <location>
        <begin position="11"/>
        <end position="75"/>
    </location>
</feature>
<dbReference type="Gene3D" id="1.10.1740.10">
    <property type="match status" value="1"/>
</dbReference>
<evidence type="ECO:0000256" key="4">
    <source>
        <dbReference type="ARBA" id="ARBA00023125"/>
    </source>
</evidence>
<keyword evidence="3" id="KW-0731">Sigma factor</keyword>